<evidence type="ECO:0000256" key="2">
    <source>
        <dbReference type="SAM" id="Phobius"/>
    </source>
</evidence>
<gene>
    <name evidence="3" type="ORF">SCLAV_p1021</name>
</gene>
<dbReference type="OrthoDB" id="3387554at2"/>
<keyword evidence="2" id="KW-1133">Transmembrane helix</keyword>
<keyword evidence="3" id="KW-0614">Plasmid</keyword>
<name>B5GMK2_STRCL</name>
<sequence length="377" mass="39503">MNATPYRPAQAEREETARLLPVPAERDLPPGRHLHHKELLMRQIDQDTTHTSHQPGGLRRRLVDAAAPGRPRRRLVLGASLAAGAMAAVIAVTAVGSNAPTTVPQAASAPDSSVSERGPGGASPQAVQLLTRIAAVAASTSAPQVRDDQYIYIASQVYGASKKIGADGDGAKAQYNDDGTGTTHPRQAWFSVNGSRDGLLTGPLNPGFRPGEGGVNLGKNTKPSLQLPTYTYLASLPTDPDALLTAVYAQNTGVDKNLNPDQEAFQTIGDALRESLMPPQIGAALYKAAAKIPGVNVVDDAVDASGRHGVAVSQDHGNQRTEWIFDKDKLTYLGERTVLINDDSAGGKAGRILVSTAVTERAVVDKAGQKPSPGTAT</sequence>
<dbReference type="RefSeq" id="WP_003952959.1">
    <property type="nucleotide sequence ID" value="NZ_CM000914.1"/>
</dbReference>
<dbReference type="InterPro" id="IPR047789">
    <property type="entry name" value="CU044_5270-like"/>
</dbReference>
<feature type="compositionally biased region" description="Polar residues" evidence="1">
    <location>
        <begin position="101"/>
        <end position="115"/>
    </location>
</feature>
<protein>
    <recommendedName>
        <fullName evidence="5">CU044_5270 family protein</fullName>
    </recommendedName>
</protein>
<keyword evidence="2" id="KW-0812">Transmembrane</keyword>
<geneLocation type="plasmid" evidence="3 4">
    <name>pSCL4</name>
</geneLocation>
<feature type="region of interest" description="Disordered" evidence="1">
    <location>
        <begin position="101"/>
        <end position="123"/>
    </location>
</feature>
<dbReference type="GeneID" id="93734108"/>
<dbReference type="Proteomes" id="UP000002357">
    <property type="component" value="Plasmid pSCL4"/>
</dbReference>
<dbReference type="EMBL" id="CM000914">
    <property type="protein sequence ID" value="EFG04507.2"/>
    <property type="molecule type" value="Genomic_DNA"/>
</dbReference>
<dbReference type="eggNOG" id="ENOG5033NHJ">
    <property type="taxonomic scope" value="Bacteria"/>
</dbReference>
<reference evidence="3 4" key="1">
    <citation type="journal article" date="2010" name="Genome Biol. Evol.">
        <title>The sequence of a 1.8-mb bacterial linear plasmid reveals a rich evolutionary reservoir of secondary metabolic pathways.</title>
        <authorList>
            <person name="Medema M.H."/>
            <person name="Trefzer A."/>
            <person name="Kovalchuk A."/>
            <person name="van den Berg M."/>
            <person name="Mueller U."/>
            <person name="Heijne W."/>
            <person name="Wu L."/>
            <person name="Alam M.T."/>
            <person name="Ronning C.M."/>
            <person name="Nierman W.C."/>
            <person name="Bovenberg R.A.L."/>
            <person name="Breitling R."/>
            <person name="Takano E."/>
        </authorList>
    </citation>
    <scope>NUCLEOTIDE SEQUENCE [LARGE SCALE GENOMIC DNA]</scope>
    <source>
        <strain evidence="4">ATCC 27064 / DSM 738 / JCM 4710 / NBRC 13307 / NCIMB 12785 / NRRL 3585 / VKM Ac-602</strain>
        <plasmid evidence="3">pSCL4</plasmid>
    </source>
</reference>
<evidence type="ECO:0000313" key="3">
    <source>
        <dbReference type="EMBL" id="EFG04507.2"/>
    </source>
</evidence>
<feature type="transmembrane region" description="Helical" evidence="2">
    <location>
        <begin position="75"/>
        <end position="96"/>
    </location>
</feature>
<evidence type="ECO:0000256" key="1">
    <source>
        <dbReference type="SAM" id="MobiDB-lite"/>
    </source>
</evidence>
<proteinExistence type="predicted"/>
<evidence type="ECO:0008006" key="5">
    <source>
        <dbReference type="Google" id="ProtNLM"/>
    </source>
</evidence>
<keyword evidence="4" id="KW-1185">Reference proteome</keyword>
<accession>B5GMK2</accession>
<keyword evidence="2" id="KW-0472">Membrane</keyword>
<dbReference type="AlphaFoldDB" id="B5GMK2"/>
<organism evidence="3 4">
    <name type="scientific">Streptomyces clavuligerus</name>
    <dbReference type="NCBI Taxonomy" id="1901"/>
    <lineage>
        <taxon>Bacteria</taxon>
        <taxon>Bacillati</taxon>
        <taxon>Actinomycetota</taxon>
        <taxon>Actinomycetes</taxon>
        <taxon>Kitasatosporales</taxon>
        <taxon>Streptomycetaceae</taxon>
        <taxon>Streptomyces</taxon>
    </lineage>
</organism>
<evidence type="ECO:0000313" key="4">
    <source>
        <dbReference type="Proteomes" id="UP000002357"/>
    </source>
</evidence>
<dbReference type="NCBIfam" id="NF038083">
    <property type="entry name" value="CU044_5270_fam"/>
    <property type="match status" value="1"/>
</dbReference>